<evidence type="ECO:0000256" key="6">
    <source>
        <dbReference type="ARBA" id="ARBA00023136"/>
    </source>
</evidence>
<evidence type="ECO:0000256" key="5">
    <source>
        <dbReference type="ARBA" id="ARBA00022989"/>
    </source>
</evidence>
<dbReference type="Pfam" id="PF02653">
    <property type="entry name" value="BPD_transp_2"/>
    <property type="match status" value="1"/>
</dbReference>
<dbReference type="GO" id="GO:0022857">
    <property type="term" value="F:transmembrane transporter activity"/>
    <property type="evidence" value="ECO:0007669"/>
    <property type="project" value="InterPro"/>
</dbReference>
<feature type="transmembrane region" description="Helical" evidence="7">
    <location>
        <begin position="12"/>
        <end position="32"/>
    </location>
</feature>
<dbReference type="Proteomes" id="UP000267400">
    <property type="component" value="Unassembled WGS sequence"/>
</dbReference>
<feature type="transmembrane region" description="Helical" evidence="7">
    <location>
        <begin position="69"/>
        <end position="85"/>
    </location>
</feature>
<dbReference type="GO" id="GO:0005886">
    <property type="term" value="C:plasma membrane"/>
    <property type="evidence" value="ECO:0007669"/>
    <property type="project" value="UniProtKB-SubCell"/>
</dbReference>
<feature type="transmembrane region" description="Helical" evidence="7">
    <location>
        <begin position="245"/>
        <end position="276"/>
    </location>
</feature>
<evidence type="ECO:0000256" key="4">
    <source>
        <dbReference type="ARBA" id="ARBA00022692"/>
    </source>
</evidence>
<sequence length="319" mass="33286">MIDMKRFMSGGAAIQPIWIFVIAITVFFSVMSDYFLSVGNLTNILVQTSTIGLIALGMTYVMINGNIDLSVGATLGLAASLSVGLQDHGLAVAVLAAITAGVVLGALNGLLVWKTGVNAFIVTLGAMIGVRGLIFVYTEEQSFYASNFAFSDFGASTIGPIPVLAIIFLACTLVMHLVLKKTGHGRNTFAVGGNPEAALDAGIRIGRNMMINFMIVGFFAALAGVLLATQMGASTPNLGRDYELWTITAVVLGGTKLTGGFGSITGTLGGVLAIGILRNGMNMMQVPAFYVLVILGVILISVLIIDQKINVKSSKGVQV</sequence>
<evidence type="ECO:0000256" key="7">
    <source>
        <dbReference type="SAM" id="Phobius"/>
    </source>
</evidence>
<organism evidence="8 9">
    <name type="scientific">Halomonas nitroreducens</name>
    <dbReference type="NCBI Taxonomy" id="447425"/>
    <lineage>
        <taxon>Bacteria</taxon>
        <taxon>Pseudomonadati</taxon>
        <taxon>Pseudomonadota</taxon>
        <taxon>Gammaproteobacteria</taxon>
        <taxon>Oceanospirillales</taxon>
        <taxon>Halomonadaceae</taxon>
        <taxon>Halomonas</taxon>
    </lineage>
</organism>
<keyword evidence="5 7" id="KW-1133">Transmembrane helix</keyword>
<evidence type="ECO:0000313" key="8">
    <source>
        <dbReference type="EMBL" id="RTQ98908.1"/>
    </source>
</evidence>
<dbReference type="RefSeq" id="WP_126486676.1">
    <property type="nucleotide sequence ID" value="NZ_RXNS01000022.1"/>
</dbReference>
<evidence type="ECO:0000256" key="2">
    <source>
        <dbReference type="ARBA" id="ARBA00007942"/>
    </source>
</evidence>
<name>A0A3S0JVB1_9GAMM</name>
<dbReference type="EMBL" id="RXNS01000022">
    <property type="protein sequence ID" value="RTQ98908.1"/>
    <property type="molecule type" value="Genomic_DNA"/>
</dbReference>
<feature type="transmembrane region" description="Helical" evidence="7">
    <location>
        <begin position="213"/>
        <end position="233"/>
    </location>
</feature>
<feature type="transmembrane region" description="Helical" evidence="7">
    <location>
        <begin position="158"/>
        <end position="179"/>
    </location>
</feature>
<dbReference type="OrthoDB" id="5422926at2"/>
<protein>
    <submittedName>
        <fullName evidence="8">ABC transporter permease</fullName>
    </submittedName>
</protein>
<dbReference type="InterPro" id="IPR001851">
    <property type="entry name" value="ABC_transp_permease"/>
</dbReference>
<keyword evidence="4 7" id="KW-0812">Transmembrane</keyword>
<accession>A0A3S0JVB1</accession>
<comment type="caution">
    <text evidence="8">The sequence shown here is derived from an EMBL/GenBank/DDBJ whole genome shotgun (WGS) entry which is preliminary data.</text>
</comment>
<evidence type="ECO:0000256" key="1">
    <source>
        <dbReference type="ARBA" id="ARBA00004429"/>
    </source>
</evidence>
<dbReference type="CDD" id="cd06579">
    <property type="entry name" value="TM_PBP1_transp_AraH_like"/>
    <property type="match status" value="1"/>
</dbReference>
<evidence type="ECO:0000313" key="9">
    <source>
        <dbReference type="Proteomes" id="UP000267400"/>
    </source>
</evidence>
<keyword evidence="6 7" id="KW-0472">Membrane</keyword>
<feature type="transmembrane region" description="Helical" evidence="7">
    <location>
        <begin position="288"/>
        <end position="305"/>
    </location>
</feature>
<feature type="transmembrane region" description="Helical" evidence="7">
    <location>
        <begin position="120"/>
        <end position="138"/>
    </location>
</feature>
<proteinExistence type="inferred from homology"/>
<gene>
    <name evidence="8" type="ORF">EKG36_18385</name>
</gene>
<feature type="transmembrane region" description="Helical" evidence="7">
    <location>
        <begin position="91"/>
        <end position="113"/>
    </location>
</feature>
<evidence type="ECO:0000256" key="3">
    <source>
        <dbReference type="ARBA" id="ARBA00022475"/>
    </source>
</evidence>
<keyword evidence="3" id="KW-1003">Cell membrane</keyword>
<feature type="transmembrane region" description="Helical" evidence="7">
    <location>
        <begin position="44"/>
        <end position="62"/>
    </location>
</feature>
<reference evidence="8 9" key="1">
    <citation type="submission" date="2018-12" db="EMBL/GenBank/DDBJ databases">
        <authorList>
            <person name="Yu L."/>
        </authorList>
    </citation>
    <scope>NUCLEOTIDE SEQUENCE [LARGE SCALE GENOMIC DNA]</scope>
    <source>
        <strain evidence="8 9">11S</strain>
    </source>
</reference>
<comment type="similarity">
    <text evidence="2">Belongs to the binding-protein-dependent transport system permease family. AraH/RbsC subfamily.</text>
</comment>
<dbReference type="PANTHER" id="PTHR32196">
    <property type="entry name" value="ABC TRANSPORTER PERMEASE PROTEIN YPHD-RELATED-RELATED"/>
    <property type="match status" value="1"/>
</dbReference>
<keyword evidence="9" id="KW-1185">Reference proteome</keyword>
<dbReference type="AlphaFoldDB" id="A0A3S0JVB1"/>
<comment type="subcellular location">
    <subcellularLocation>
        <location evidence="1">Cell inner membrane</location>
        <topology evidence="1">Multi-pass membrane protein</topology>
    </subcellularLocation>
</comment>